<dbReference type="HOGENOM" id="CLU_1287629_0_0_3"/>
<dbReference type="OrthoDB" id="582779at2"/>
<sequence>MNIKRALKSITKGVSTFAGPLGAPFEALLYFVEDKQTQEREAQLDAMIFEVQSLNRETLEEIFQAREEIKELRAQFILAMEICFSILAENRKLLFSPDLEQNLPFFIEPYKERLEASGLITNDVLADALYHCYEKDARLFLAHISADFPVGELRSYEALPVIISDFLTRFSGQGLNQQAKIFKTLSKKNPGSRPLRVKSLMLQEQVINQIGK</sequence>
<evidence type="ECO:0000313" key="1">
    <source>
        <dbReference type="EMBL" id="ABG51171.1"/>
    </source>
</evidence>
<name>Q114A3_TRIEI</name>
<reference evidence="1" key="1">
    <citation type="submission" date="2006-06" db="EMBL/GenBank/DDBJ databases">
        <title>Complete sequence of Trichodesmium erythraeum IMS101.</title>
        <authorList>
            <consortium name="US DOE Joint Genome Institute"/>
            <person name="Copeland A."/>
            <person name="Lucas S."/>
            <person name="Lapidus A."/>
            <person name="Barry K."/>
            <person name="Detter J.C."/>
            <person name="Glavina del Rio T."/>
            <person name="Hammon N."/>
            <person name="Israni S."/>
            <person name="Dalin E."/>
            <person name="Tice H."/>
            <person name="Pitluck S."/>
            <person name="Kiss H."/>
            <person name="Munk A.C."/>
            <person name="Brettin T."/>
            <person name="Bruce D."/>
            <person name="Han C."/>
            <person name="Tapia R."/>
            <person name="Gilna P."/>
            <person name="Schmutz J."/>
            <person name="Larimer F."/>
            <person name="Land M."/>
            <person name="Hauser L."/>
            <person name="Kyrpides N."/>
            <person name="Kim E."/>
            <person name="Richardson P."/>
        </authorList>
    </citation>
    <scope>NUCLEOTIDE SEQUENCE [LARGE SCALE GENOMIC DNA]</scope>
    <source>
        <strain evidence="1">IMS101</strain>
    </source>
</reference>
<dbReference type="KEGG" id="ter:Tery_1916"/>
<gene>
    <name evidence="1" type="ordered locus">Tery_1916</name>
</gene>
<dbReference type="EMBL" id="CP000393">
    <property type="protein sequence ID" value="ABG51171.1"/>
    <property type="molecule type" value="Genomic_DNA"/>
</dbReference>
<dbReference type="AlphaFoldDB" id="Q114A3"/>
<proteinExistence type="predicted"/>
<accession>Q114A3</accession>
<dbReference type="RefSeq" id="WP_011611544.1">
    <property type="nucleotide sequence ID" value="NC_008312.1"/>
</dbReference>
<protein>
    <submittedName>
        <fullName evidence="1">Uncharacterized protein</fullName>
    </submittedName>
</protein>
<dbReference type="STRING" id="203124.Tery_1916"/>
<organism evidence="1">
    <name type="scientific">Trichodesmium erythraeum (strain IMS101)</name>
    <dbReference type="NCBI Taxonomy" id="203124"/>
    <lineage>
        <taxon>Bacteria</taxon>
        <taxon>Bacillati</taxon>
        <taxon>Cyanobacteriota</taxon>
        <taxon>Cyanophyceae</taxon>
        <taxon>Oscillatoriophycideae</taxon>
        <taxon>Oscillatoriales</taxon>
        <taxon>Microcoleaceae</taxon>
        <taxon>Trichodesmium</taxon>
    </lineage>
</organism>